<feature type="region of interest" description="Disordered" evidence="3">
    <location>
        <begin position="47"/>
        <end position="71"/>
    </location>
</feature>
<dbReference type="InterPro" id="IPR036322">
    <property type="entry name" value="WD40_repeat_dom_sf"/>
</dbReference>
<dbReference type="SUPFAM" id="SSF50998">
    <property type="entry name" value="Quinoprotein alcohol dehydrogenase-like"/>
    <property type="match status" value="1"/>
</dbReference>
<dbReference type="InterPro" id="IPR058056">
    <property type="entry name" value="WH_TANC1/2"/>
</dbReference>
<dbReference type="InterPro" id="IPR011047">
    <property type="entry name" value="Quinoprotein_ADH-like_sf"/>
</dbReference>
<reference evidence="6 7" key="1">
    <citation type="submission" date="2014-04" db="EMBL/GenBank/DDBJ databases">
        <title>Evolutionary Origins and Diversification of the Mycorrhizal Mutualists.</title>
        <authorList>
            <consortium name="DOE Joint Genome Institute"/>
            <consortium name="Mycorrhizal Genomics Consortium"/>
            <person name="Kohler A."/>
            <person name="Kuo A."/>
            <person name="Nagy L.G."/>
            <person name="Floudas D."/>
            <person name="Copeland A."/>
            <person name="Barry K.W."/>
            <person name="Cichocki N."/>
            <person name="Veneault-Fourrey C."/>
            <person name="LaButti K."/>
            <person name="Lindquist E.A."/>
            <person name="Lipzen A."/>
            <person name="Lundell T."/>
            <person name="Morin E."/>
            <person name="Murat C."/>
            <person name="Riley R."/>
            <person name="Ohm R."/>
            <person name="Sun H."/>
            <person name="Tunlid A."/>
            <person name="Henrissat B."/>
            <person name="Grigoriev I.V."/>
            <person name="Hibbett D.S."/>
            <person name="Martin F."/>
        </authorList>
    </citation>
    <scope>NUCLEOTIDE SEQUENCE [LARGE SCALE GENOMIC DNA]</scope>
    <source>
        <strain evidence="6 7">Koide BX008</strain>
    </source>
</reference>
<dbReference type="InParanoid" id="A0A0C2WID6"/>
<sequence>MFRNYLLGRRSNKKKEETAPSAVNERVSTRASSLTAILFSGFRSHIGNQRSQSPMSQSTVPASTRSGSESSHVFTGIDTHVIEFGSNADFAGATAIAFGAHSTATNNSYHIRLGDQVLTETKVEEFMAGLLALPDKMEKMAALSTDLPRAMAAHNDYMPQKEHEPCFNGTREALLKEIGSWLIIIGTSQIHVLSGLAGIGKSTIAYTVAQRADRLGLLGASFFFSRKEAERRTAEKFFTTIAFQLCVYDVQFARAIERAISMNQGKSATTKDPETQLNVLIIEPLRDIVRSRTQPVVIVVDALDECEDKDAQVILNALSQLVHEIPSFKILLTTRPQPHLDHLLGSHDVFYLHNVEEKIIENDIRSYLKFSLSMEQVKSVLPTLRTPWNATDDDIDALVQAAGKLFIIASTSVFVILDKAVRNPSSQMKKLRSELARNHTPFIALGDFYSIILRAVIPPGSDRVLMVRFRKVVGTIVLLYDPLPVQALAHLIGIEEDDIYGVLDNLRSVIILGTNDIPFIYHKSFSDWIMDQDGKGEDHRIDPRDGHTFLTICCLQTMNKRLKRNILNIRGVLQFVTSSEALKRKRIKKRMLKKISSVLRYACVYWSRHITEANVDDSDLIDQVRTFADEHLPHWIEVVGWISSETTFSLNLQHVEQSMRNTTLHDFRELLSDGHRFLSKFIAHIGSSALFTYHSALPFTPTESMFYRKYKREMMHNICRVSGGSKTWDAVIASPIHGPRVDRIVFSEHGEFVSCSASDIKFWNSSTGTCSTIVSGDRLATSENLNIAFESENDIYMYEHKTKSSFHVVNFPEPIVSITLSSTRHRLAATFSGGLVVLWALDVSKLITGFGGFASDSRSSHEPCHLAFSPNGDRLAYRLVDGGVALRNGIDGEQIADLEYNSAMVHHLVFSPDGSRLASVVVEDDHKHTLTLWDCTDGTFLGAAPDVGPEVAFSADGTLIVAGGRSSAAKLWRVNNEDQGLHFIETPDLSSLESISCLAFSQNDMLAIATADTGIKLYDVANSSFIATIPFQKPTAVAFSHDCTRLAAGNEDGVLRLLDIPSAHTSQENSAHISALVFSPDCSRLVSGSEDGIIRIWNTSCASEPIASYEAHLSKITTLAFTPNGSQFVSGDANRTIIFWCTNDCAISNAIRWLIAGELISVAVSNDLLAAATEDTIILWDRQRSCIIDRLGECGSMLLSLSNHDENLLLASFNSHSNSVTVWDVQSRTPCATFSVGK</sequence>
<evidence type="ECO:0000313" key="7">
    <source>
        <dbReference type="Proteomes" id="UP000054549"/>
    </source>
</evidence>
<dbReference type="OrthoDB" id="3027122at2759"/>
<evidence type="ECO:0000256" key="2">
    <source>
        <dbReference type="PROSITE-ProRule" id="PRU00221"/>
    </source>
</evidence>
<evidence type="ECO:0000256" key="3">
    <source>
        <dbReference type="SAM" id="MobiDB-lite"/>
    </source>
</evidence>
<dbReference type="InterPro" id="IPR056884">
    <property type="entry name" value="NPHP3-like_N"/>
</dbReference>
<dbReference type="Pfam" id="PF00400">
    <property type="entry name" value="WD40"/>
    <property type="match status" value="2"/>
</dbReference>
<keyword evidence="1" id="KW-0677">Repeat</keyword>
<dbReference type="PANTHER" id="PTHR19879">
    <property type="entry name" value="TRANSCRIPTION INITIATION FACTOR TFIID"/>
    <property type="match status" value="1"/>
</dbReference>
<protein>
    <submittedName>
        <fullName evidence="6">Uncharacterized protein</fullName>
    </submittedName>
</protein>
<dbReference type="PANTHER" id="PTHR19879:SF9">
    <property type="entry name" value="TRANSCRIPTION INITIATION FACTOR TFIID SUBUNIT 5"/>
    <property type="match status" value="1"/>
</dbReference>
<dbReference type="Proteomes" id="UP000054549">
    <property type="component" value="Unassembled WGS sequence"/>
</dbReference>
<feature type="domain" description="Nephrocystin 3-like N-terminal" evidence="4">
    <location>
        <begin position="170"/>
        <end position="335"/>
    </location>
</feature>
<dbReference type="Gene3D" id="3.40.50.300">
    <property type="entry name" value="P-loop containing nucleotide triphosphate hydrolases"/>
    <property type="match status" value="1"/>
</dbReference>
<dbReference type="AlphaFoldDB" id="A0A0C2WID6"/>
<dbReference type="InterPro" id="IPR001680">
    <property type="entry name" value="WD40_rpt"/>
</dbReference>
<organism evidence="6 7">
    <name type="scientific">Amanita muscaria (strain Koide BX008)</name>
    <dbReference type="NCBI Taxonomy" id="946122"/>
    <lineage>
        <taxon>Eukaryota</taxon>
        <taxon>Fungi</taxon>
        <taxon>Dikarya</taxon>
        <taxon>Basidiomycota</taxon>
        <taxon>Agaricomycotina</taxon>
        <taxon>Agaricomycetes</taxon>
        <taxon>Agaricomycetidae</taxon>
        <taxon>Agaricales</taxon>
        <taxon>Pluteineae</taxon>
        <taxon>Amanitaceae</taxon>
        <taxon>Amanita</taxon>
    </lineage>
</organism>
<dbReference type="PROSITE" id="PS50082">
    <property type="entry name" value="WD_REPEATS_2"/>
    <property type="match status" value="2"/>
</dbReference>
<evidence type="ECO:0000259" key="4">
    <source>
        <dbReference type="Pfam" id="PF24883"/>
    </source>
</evidence>
<dbReference type="InterPro" id="IPR027417">
    <property type="entry name" value="P-loop_NTPase"/>
</dbReference>
<proteinExistence type="predicted"/>
<dbReference type="Pfam" id="PF24883">
    <property type="entry name" value="NPHP3_N"/>
    <property type="match status" value="1"/>
</dbReference>
<dbReference type="SMR" id="A0A0C2WID6"/>
<gene>
    <name evidence="6" type="ORF">M378DRAFT_172722</name>
</gene>
<evidence type="ECO:0000256" key="1">
    <source>
        <dbReference type="ARBA" id="ARBA00022737"/>
    </source>
</evidence>
<feature type="non-terminal residue" evidence="6">
    <location>
        <position position="1238"/>
    </location>
</feature>
<keyword evidence="2" id="KW-0853">WD repeat</keyword>
<dbReference type="SUPFAM" id="SSF52540">
    <property type="entry name" value="P-loop containing nucleoside triphosphate hydrolases"/>
    <property type="match status" value="1"/>
</dbReference>
<dbReference type="Pfam" id="PF25521">
    <property type="entry name" value="WHD_TANC1"/>
    <property type="match status" value="1"/>
</dbReference>
<dbReference type="PROSITE" id="PS50294">
    <property type="entry name" value="WD_REPEATS_REGION"/>
    <property type="match status" value="2"/>
</dbReference>
<dbReference type="SUPFAM" id="SSF50978">
    <property type="entry name" value="WD40 repeat-like"/>
    <property type="match status" value="1"/>
</dbReference>
<accession>A0A0C2WID6</accession>
<dbReference type="STRING" id="946122.A0A0C2WID6"/>
<dbReference type="Gene3D" id="2.130.10.10">
    <property type="entry name" value="YVTN repeat-like/Quinoprotein amine dehydrogenase"/>
    <property type="match status" value="3"/>
</dbReference>
<evidence type="ECO:0000313" key="6">
    <source>
        <dbReference type="EMBL" id="KIL56421.1"/>
    </source>
</evidence>
<evidence type="ECO:0000259" key="5">
    <source>
        <dbReference type="Pfam" id="PF25521"/>
    </source>
</evidence>
<feature type="repeat" description="WD" evidence="2">
    <location>
        <begin position="1066"/>
        <end position="1098"/>
    </location>
</feature>
<feature type="domain" description="TANC1/2-like winged helix" evidence="5">
    <location>
        <begin position="493"/>
        <end position="560"/>
    </location>
</feature>
<keyword evidence="7" id="KW-1185">Reference proteome</keyword>
<feature type="repeat" description="WD" evidence="2">
    <location>
        <begin position="1109"/>
        <end position="1140"/>
    </location>
</feature>
<dbReference type="InterPro" id="IPR015943">
    <property type="entry name" value="WD40/YVTN_repeat-like_dom_sf"/>
</dbReference>
<dbReference type="SMART" id="SM00320">
    <property type="entry name" value="WD40"/>
    <property type="match status" value="9"/>
</dbReference>
<feature type="region of interest" description="Disordered" evidence="3">
    <location>
        <begin position="1"/>
        <end position="26"/>
    </location>
</feature>
<name>A0A0C2WID6_AMAMK</name>
<dbReference type="EMBL" id="KN818422">
    <property type="protein sequence ID" value="KIL56421.1"/>
    <property type="molecule type" value="Genomic_DNA"/>
</dbReference>
<dbReference type="HOGENOM" id="CLU_000288_6_19_1"/>